<evidence type="ECO:0000256" key="1">
    <source>
        <dbReference type="SAM" id="MobiDB-lite"/>
    </source>
</evidence>
<feature type="region of interest" description="Disordered" evidence="1">
    <location>
        <begin position="83"/>
        <end position="113"/>
    </location>
</feature>
<comment type="caution">
    <text evidence="2">The sequence shown here is derived from an EMBL/GenBank/DDBJ whole genome shotgun (WGS) entry which is preliminary data.</text>
</comment>
<evidence type="ECO:0000313" key="3">
    <source>
        <dbReference type="Proteomes" id="UP001152484"/>
    </source>
</evidence>
<reference evidence="2" key="1">
    <citation type="submission" date="2022-07" db="EMBL/GenBank/DDBJ databases">
        <authorList>
            <person name="Macas J."/>
            <person name="Novak P."/>
            <person name="Neumann P."/>
        </authorList>
    </citation>
    <scope>NUCLEOTIDE SEQUENCE</scope>
</reference>
<accession>A0A9P0YQE3</accession>
<gene>
    <name evidence="2" type="ORF">CEURO_LOCUS4095</name>
</gene>
<protein>
    <submittedName>
        <fullName evidence="2">Uncharacterized protein</fullName>
    </submittedName>
</protein>
<name>A0A9P0YQE3_CUSEU</name>
<keyword evidence="3" id="KW-1185">Reference proteome</keyword>
<dbReference type="EMBL" id="CAMAPE010000008">
    <property type="protein sequence ID" value="CAH9071863.1"/>
    <property type="molecule type" value="Genomic_DNA"/>
</dbReference>
<proteinExistence type="predicted"/>
<dbReference type="AlphaFoldDB" id="A0A9P0YQE3"/>
<organism evidence="2 3">
    <name type="scientific">Cuscuta europaea</name>
    <name type="common">European dodder</name>
    <dbReference type="NCBI Taxonomy" id="41803"/>
    <lineage>
        <taxon>Eukaryota</taxon>
        <taxon>Viridiplantae</taxon>
        <taxon>Streptophyta</taxon>
        <taxon>Embryophyta</taxon>
        <taxon>Tracheophyta</taxon>
        <taxon>Spermatophyta</taxon>
        <taxon>Magnoliopsida</taxon>
        <taxon>eudicotyledons</taxon>
        <taxon>Gunneridae</taxon>
        <taxon>Pentapetalae</taxon>
        <taxon>asterids</taxon>
        <taxon>lamiids</taxon>
        <taxon>Solanales</taxon>
        <taxon>Convolvulaceae</taxon>
        <taxon>Cuscuteae</taxon>
        <taxon>Cuscuta</taxon>
        <taxon>Cuscuta subgen. Cuscuta</taxon>
    </lineage>
</organism>
<sequence length="113" mass="13502">MEQLNSYFKRRFPNPNHTVPPWRRFRRGRDHHHFIFFLRHLNPELSMPYQTKSSTQSPNLVRPFKITTTSSKFLCSWIFRLPHDWPSISRPPSSAQPESYRRGDPSPPFAKLP</sequence>
<evidence type="ECO:0000313" key="2">
    <source>
        <dbReference type="EMBL" id="CAH9071863.1"/>
    </source>
</evidence>
<dbReference type="Proteomes" id="UP001152484">
    <property type="component" value="Unassembled WGS sequence"/>
</dbReference>